<accession>A0A7J7IEL0</accession>
<keyword evidence="3" id="KW-1185">Reference proteome</keyword>
<gene>
    <name evidence="2" type="ORF">F1559_002649</name>
</gene>
<dbReference type="AlphaFoldDB" id="A0A7J7IEL0"/>
<organism evidence="2 3">
    <name type="scientific">Cyanidiococcus yangmingshanensis</name>
    <dbReference type="NCBI Taxonomy" id="2690220"/>
    <lineage>
        <taxon>Eukaryota</taxon>
        <taxon>Rhodophyta</taxon>
        <taxon>Bangiophyceae</taxon>
        <taxon>Cyanidiales</taxon>
        <taxon>Cyanidiaceae</taxon>
        <taxon>Cyanidiococcus</taxon>
    </lineage>
</organism>
<protein>
    <submittedName>
        <fullName evidence="2">Uncharacterized protein</fullName>
    </submittedName>
</protein>
<comment type="caution">
    <text evidence="2">The sequence shown here is derived from an EMBL/GenBank/DDBJ whole genome shotgun (WGS) entry which is preliminary data.</text>
</comment>
<evidence type="ECO:0000256" key="1">
    <source>
        <dbReference type="SAM" id="MobiDB-lite"/>
    </source>
</evidence>
<dbReference type="EMBL" id="VWRR01000014">
    <property type="protein sequence ID" value="KAF6001525.1"/>
    <property type="molecule type" value="Genomic_DNA"/>
</dbReference>
<proteinExistence type="predicted"/>
<reference evidence="2 3" key="1">
    <citation type="journal article" date="2020" name="J. Phycol.">
        <title>Comparative genome analysis reveals Cyanidiococcus gen. nov., a new extremophilic red algal genus sister to Cyanidioschyzon (Cyanidioschyzonaceae, Rhodophyta).</title>
        <authorList>
            <person name="Liu S.-L."/>
            <person name="Chiang Y.-R."/>
            <person name="Yoon H.S."/>
            <person name="Fu H.-Y."/>
        </authorList>
    </citation>
    <scope>NUCLEOTIDE SEQUENCE [LARGE SCALE GENOMIC DNA]</scope>
    <source>
        <strain evidence="2 3">THAL066</strain>
    </source>
</reference>
<dbReference type="Proteomes" id="UP000530660">
    <property type="component" value="Unassembled WGS sequence"/>
</dbReference>
<sequence length="135" mass="14855">MQADIPDETLKPYRSPRPGFRTQPGCRDLLERLYFQVPCSSSSSQGCSGYKFQAKVAPMKPYARVRYRLPRRIESFETANAAPLIWCASGASQLESGTLSSALSLSFIGLIRLIASCTIRKRSRLAISGTSLTSC</sequence>
<evidence type="ECO:0000313" key="3">
    <source>
        <dbReference type="Proteomes" id="UP000530660"/>
    </source>
</evidence>
<feature type="region of interest" description="Disordered" evidence="1">
    <location>
        <begin position="1"/>
        <end position="21"/>
    </location>
</feature>
<evidence type="ECO:0000313" key="2">
    <source>
        <dbReference type="EMBL" id="KAF6001525.1"/>
    </source>
</evidence>
<name>A0A7J7IEL0_9RHOD</name>